<dbReference type="PRINTS" id="PR00081">
    <property type="entry name" value="GDHRDH"/>
</dbReference>
<dbReference type="InterPro" id="IPR002347">
    <property type="entry name" value="SDR_fam"/>
</dbReference>
<reference evidence="3 4" key="1">
    <citation type="journal article" date="2019" name="Int. J. Syst. Evol. Microbiol.">
        <title>The Global Catalogue of Microorganisms (GCM) 10K type strain sequencing project: providing services to taxonomists for standard genome sequencing and annotation.</title>
        <authorList>
            <consortium name="The Broad Institute Genomics Platform"/>
            <consortium name="The Broad Institute Genome Sequencing Center for Infectious Disease"/>
            <person name="Wu L."/>
            <person name="Ma J."/>
        </authorList>
    </citation>
    <scope>NUCLEOTIDE SEQUENCE [LARGE SCALE GENOMIC DNA]</scope>
    <source>
        <strain evidence="3 4">JCM 14306</strain>
    </source>
</reference>
<gene>
    <name evidence="3" type="ORF">GCM10009744_38590</name>
</gene>
<evidence type="ECO:0000313" key="4">
    <source>
        <dbReference type="Proteomes" id="UP001501319"/>
    </source>
</evidence>
<evidence type="ECO:0000313" key="3">
    <source>
        <dbReference type="EMBL" id="GAA1644283.1"/>
    </source>
</evidence>
<dbReference type="PANTHER" id="PTHR43669">
    <property type="entry name" value="5-KETO-D-GLUCONATE 5-REDUCTASE"/>
    <property type="match status" value="1"/>
</dbReference>
<comment type="similarity">
    <text evidence="1">Belongs to the short-chain dehydrogenases/reductases (SDR) family.</text>
</comment>
<dbReference type="Gene3D" id="3.40.50.720">
    <property type="entry name" value="NAD(P)-binding Rossmann-like Domain"/>
    <property type="match status" value="1"/>
</dbReference>
<dbReference type="EMBL" id="BAAANE010000007">
    <property type="protein sequence ID" value="GAA1644283.1"/>
    <property type="molecule type" value="Genomic_DNA"/>
</dbReference>
<proteinExistence type="inferred from homology"/>
<protein>
    <submittedName>
        <fullName evidence="3">Decaprenylphospho-beta-D-erythro-pentofuranosid-2 -ulose 2-reductase</fullName>
    </submittedName>
</protein>
<dbReference type="InterPro" id="IPR036291">
    <property type="entry name" value="NAD(P)-bd_dom_sf"/>
</dbReference>
<name>A0ABN2FFC4_9ACTN</name>
<comment type="caution">
    <text evidence="3">The sequence shown here is derived from an EMBL/GenBank/DDBJ whole genome shotgun (WGS) entry which is preliminary data.</text>
</comment>
<dbReference type="RefSeq" id="WP_344113070.1">
    <property type="nucleotide sequence ID" value="NZ_BAAANE010000007.1"/>
</dbReference>
<dbReference type="PANTHER" id="PTHR43669:SF6">
    <property type="entry name" value="DECAPRENYLPHOSPHORYL-2-KETO-BETA-D-ERYTHRO-PENTOSE REDUCTASE"/>
    <property type="match status" value="1"/>
</dbReference>
<keyword evidence="4" id="KW-1185">Reference proteome</keyword>
<accession>A0ABN2FFC4</accession>
<evidence type="ECO:0000256" key="2">
    <source>
        <dbReference type="ARBA" id="ARBA00023002"/>
    </source>
</evidence>
<dbReference type="SUPFAM" id="SSF51735">
    <property type="entry name" value="NAD(P)-binding Rossmann-fold domains"/>
    <property type="match status" value="1"/>
</dbReference>
<sequence>MNRGTALLVGGSSQIGMAVLIELLGPPPRRVVLAGRPSEELWENAEKLRDLGYHVTTTQYDAAFQADEIEGMLEHVVADNQLGLAVVAVGSMAGKSFAEGLVVNGLAVAALVEILVRRMSAAGSGQLVLLSSAAAARPRTAIAAYSLGKQLADSTAVLLAPQAAAAGVRILVVRPGFVATRMTDGLTRPPLSSTAAQVAQRVAQTLPGQSVVVWVPKPMGLVVWLLRRLPSRLLPETLR</sequence>
<dbReference type="Proteomes" id="UP001501319">
    <property type="component" value="Unassembled WGS sequence"/>
</dbReference>
<organism evidence="3 4">
    <name type="scientific">Kribbella alba</name>
    <dbReference type="NCBI Taxonomy" id="190197"/>
    <lineage>
        <taxon>Bacteria</taxon>
        <taxon>Bacillati</taxon>
        <taxon>Actinomycetota</taxon>
        <taxon>Actinomycetes</taxon>
        <taxon>Propionibacteriales</taxon>
        <taxon>Kribbellaceae</taxon>
        <taxon>Kribbella</taxon>
    </lineage>
</organism>
<dbReference type="Pfam" id="PF00106">
    <property type="entry name" value="adh_short"/>
    <property type="match status" value="1"/>
</dbReference>
<evidence type="ECO:0000256" key="1">
    <source>
        <dbReference type="ARBA" id="ARBA00006484"/>
    </source>
</evidence>
<keyword evidence="2" id="KW-0560">Oxidoreductase</keyword>